<dbReference type="RefSeq" id="WP_378072712.1">
    <property type="nucleotide sequence ID" value="NZ_JBHSBL010000029.1"/>
</dbReference>
<gene>
    <name evidence="2" type="ORF">ACFO0C_43440</name>
</gene>
<dbReference type="PROSITE" id="PS50943">
    <property type="entry name" value="HTH_CROC1"/>
    <property type="match status" value="1"/>
</dbReference>
<evidence type="ECO:0000313" key="2">
    <source>
        <dbReference type="EMBL" id="MFC4071835.1"/>
    </source>
</evidence>
<dbReference type="CDD" id="cd00093">
    <property type="entry name" value="HTH_XRE"/>
    <property type="match status" value="1"/>
</dbReference>
<keyword evidence="3" id="KW-1185">Reference proteome</keyword>
<dbReference type="InterPro" id="IPR010982">
    <property type="entry name" value="Lambda_DNA-bd_dom_sf"/>
</dbReference>
<dbReference type="Pfam" id="PF13560">
    <property type="entry name" value="HTH_31"/>
    <property type="match status" value="1"/>
</dbReference>
<name>A0ABV8JDQ1_9ACTN</name>
<dbReference type="InterPro" id="IPR001387">
    <property type="entry name" value="Cro/C1-type_HTH"/>
</dbReference>
<dbReference type="SUPFAM" id="SSF47413">
    <property type="entry name" value="lambda repressor-like DNA-binding domains"/>
    <property type="match status" value="1"/>
</dbReference>
<sequence>METFGAALRRYREARGLSLRALAKLALIDFGHLSRIESGDRPPPGLATVAMLDDKLDTGGALAVMLHQPWILDGGLWHPEDTERLAGELVAVKPTAENAGRLAHQWLLAEPPQVTESRAGRRIGMGLVRQVQKRVRQLRLLDDHVGGTDTYAMVTAELTATLDLLRTRSYTEEIGRHLLVAVGELAQLAGWTSSDAGRYAEAERIYLLGVRAAHAGGDTALAANNLSSLAYQVANVGDPKQAVQLARSAYAGARHVATAKTRALLGERVAWAAARAGDAQSADKALVKVERDYDGQQPADDEPEWVYWLSPEEVEVMAGRVWTETRRPLRAVPILERAIAGYGDDTGRETALYQSWMAESLEQANEADRAAAAATKALRLSRQAGSVRADDRIGVLRRKLRRHQGNAAVDAFLEESV</sequence>
<dbReference type="Proteomes" id="UP001595867">
    <property type="component" value="Unassembled WGS sequence"/>
</dbReference>
<organism evidence="2 3">
    <name type="scientific">Actinoplanes subglobosus</name>
    <dbReference type="NCBI Taxonomy" id="1547892"/>
    <lineage>
        <taxon>Bacteria</taxon>
        <taxon>Bacillati</taxon>
        <taxon>Actinomycetota</taxon>
        <taxon>Actinomycetes</taxon>
        <taxon>Micromonosporales</taxon>
        <taxon>Micromonosporaceae</taxon>
        <taxon>Actinoplanes</taxon>
    </lineage>
</organism>
<comment type="caution">
    <text evidence="2">The sequence shown here is derived from an EMBL/GenBank/DDBJ whole genome shotgun (WGS) entry which is preliminary data.</text>
</comment>
<accession>A0ABV8JDQ1</accession>
<protein>
    <submittedName>
        <fullName evidence="2">Helix-turn-helix domain-containing protein</fullName>
    </submittedName>
</protein>
<proteinExistence type="predicted"/>
<evidence type="ECO:0000313" key="3">
    <source>
        <dbReference type="Proteomes" id="UP001595867"/>
    </source>
</evidence>
<reference evidence="3" key="1">
    <citation type="journal article" date="2019" name="Int. J. Syst. Evol. Microbiol.">
        <title>The Global Catalogue of Microorganisms (GCM) 10K type strain sequencing project: providing services to taxonomists for standard genome sequencing and annotation.</title>
        <authorList>
            <consortium name="The Broad Institute Genomics Platform"/>
            <consortium name="The Broad Institute Genome Sequencing Center for Infectious Disease"/>
            <person name="Wu L."/>
            <person name="Ma J."/>
        </authorList>
    </citation>
    <scope>NUCLEOTIDE SEQUENCE [LARGE SCALE GENOMIC DNA]</scope>
    <source>
        <strain evidence="3">TBRC 5832</strain>
    </source>
</reference>
<evidence type="ECO:0000259" key="1">
    <source>
        <dbReference type="PROSITE" id="PS50943"/>
    </source>
</evidence>
<dbReference type="Gene3D" id="1.10.260.40">
    <property type="entry name" value="lambda repressor-like DNA-binding domains"/>
    <property type="match status" value="1"/>
</dbReference>
<dbReference type="SMART" id="SM00530">
    <property type="entry name" value="HTH_XRE"/>
    <property type="match status" value="1"/>
</dbReference>
<dbReference type="EMBL" id="JBHSBL010000029">
    <property type="protein sequence ID" value="MFC4071835.1"/>
    <property type="molecule type" value="Genomic_DNA"/>
</dbReference>
<feature type="domain" description="HTH cro/C1-type" evidence="1">
    <location>
        <begin position="8"/>
        <end position="62"/>
    </location>
</feature>